<dbReference type="EC" id="3.4.11.2" evidence="4 13"/>
<dbReference type="GO" id="GO:0006508">
    <property type="term" value="P:proteolysis"/>
    <property type="evidence" value="ECO:0007669"/>
    <property type="project" value="UniProtKB-UniRule"/>
</dbReference>
<comment type="function">
    <text evidence="12">Aminopeptidase N is involved in the degradation of intracellular peptides generated by protein breakdown during normal growth as well as in response to nutrient starvation.</text>
</comment>
<feature type="domain" description="Peptidase M1 alanyl aminopeptidase Ig-like fold" evidence="15">
    <location>
        <begin position="447"/>
        <end position="548"/>
    </location>
</feature>
<evidence type="ECO:0000256" key="6">
    <source>
        <dbReference type="ARBA" id="ARBA00022438"/>
    </source>
</evidence>
<evidence type="ECO:0000259" key="15">
    <source>
        <dbReference type="Pfam" id="PF11940"/>
    </source>
</evidence>
<reference evidence="18 19" key="1">
    <citation type="submission" date="2018-07" db="EMBL/GenBank/DDBJ databases">
        <title>Corallincola holothuriorum sp. nov., a new facultative anaerobe isolated from sea cucumber Apostichopus japonicus.</title>
        <authorList>
            <person name="Xia H."/>
        </authorList>
    </citation>
    <scope>NUCLEOTIDE SEQUENCE [LARGE SCALE GENOMIC DNA]</scope>
    <source>
        <strain evidence="18 19">C4</strain>
    </source>
</reference>
<evidence type="ECO:0000256" key="3">
    <source>
        <dbReference type="ARBA" id="ARBA00010136"/>
    </source>
</evidence>
<accession>A0A368NQH9</accession>
<dbReference type="InterPro" id="IPR024601">
    <property type="entry name" value="Peptidase_M1_pepN_C"/>
</dbReference>
<feature type="domain" description="Aminopeptidase N-like N-terminal" evidence="17">
    <location>
        <begin position="49"/>
        <end position="189"/>
    </location>
</feature>
<dbReference type="InterPro" id="IPR038438">
    <property type="entry name" value="PepN_Ig-like_sf"/>
</dbReference>
<dbReference type="GO" id="GO:0008237">
    <property type="term" value="F:metallopeptidase activity"/>
    <property type="evidence" value="ECO:0007669"/>
    <property type="project" value="UniProtKB-UniRule"/>
</dbReference>
<dbReference type="InterPro" id="IPR045357">
    <property type="entry name" value="Aminopeptidase_N-like_N"/>
</dbReference>
<dbReference type="Pfam" id="PF17432">
    <property type="entry name" value="DUF3458_C"/>
    <property type="match status" value="1"/>
</dbReference>
<feature type="domain" description="Peptidase M1 alanyl aminopeptidase C-terminal" evidence="16">
    <location>
        <begin position="553"/>
        <end position="871"/>
    </location>
</feature>
<comment type="catalytic activity">
    <reaction evidence="1">
        <text>Release of an N-terminal amino acid, Xaa-|-Yaa- from a peptide, amide or arylamide. Xaa is preferably Ala, but may be most amino acids including Pro (slow action). When a terminal hydrophobic residue is followed by a prolyl residue, the two may be released as an intact Xaa-Pro dipeptide.</text>
        <dbReference type="EC" id="3.4.11.2"/>
    </reaction>
</comment>
<feature type="domain" description="Peptidase M1 membrane alanine aminopeptidase" evidence="14">
    <location>
        <begin position="228"/>
        <end position="442"/>
    </location>
</feature>
<comment type="similarity">
    <text evidence="3">Belongs to the peptidase M1 family.</text>
</comment>
<dbReference type="Pfam" id="PF17900">
    <property type="entry name" value="Peptidase_M1_N"/>
    <property type="match status" value="1"/>
</dbReference>
<keyword evidence="10" id="KW-0862">Zinc</keyword>
<dbReference type="NCBIfam" id="TIGR02414">
    <property type="entry name" value="pepN_proteo"/>
    <property type="match status" value="1"/>
</dbReference>
<dbReference type="FunFam" id="2.60.40.1840:FF:000001">
    <property type="entry name" value="Aminopeptidase N"/>
    <property type="match status" value="1"/>
</dbReference>
<dbReference type="InterPro" id="IPR042097">
    <property type="entry name" value="Aminopeptidase_N-like_N_sf"/>
</dbReference>
<dbReference type="FunFam" id="2.60.40.1730:FF:000005">
    <property type="entry name" value="Aminopeptidase N"/>
    <property type="match status" value="1"/>
</dbReference>
<dbReference type="InterPro" id="IPR035414">
    <property type="entry name" value="Peptidase_M1_pepN_Ig-like"/>
</dbReference>
<dbReference type="InterPro" id="IPR014782">
    <property type="entry name" value="Peptidase_M1_dom"/>
</dbReference>
<dbReference type="PANTHER" id="PTHR46322">
    <property type="entry name" value="PUROMYCIN-SENSITIVE AMINOPEPTIDASE"/>
    <property type="match status" value="1"/>
</dbReference>
<keyword evidence="8" id="KW-0479">Metal-binding</keyword>
<evidence type="ECO:0000313" key="19">
    <source>
        <dbReference type="Proteomes" id="UP000252558"/>
    </source>
</evidence>
<dbReference type="Gene3D" id="2.60.40.1840">
    <property type="match status" value="1"/>
</dbReference>
<dbReference type="Gene3D" id="1.10.390.10">
    <property type="entry name" value="Neutral Protease Domain 2"/>
    <property type="match status" value="1"/>
</dbReference>
<dbReference type="RefSeq" id="WP_114336566.1">
    <property type="nucleotide sequence ID" value="NZ_QPID01000001.1"/>
</dbReference>
<comment type="cofactor">
    <cofactor evidence="2">
        <name>Zn(2+)</name>
        <dbReference type="ChEBI" id="CHEBI:29105"/>
    </cofactor>
</comment>
<evidence type="ECO:0000256" key="8">
    <source>
        <dbReference type="ARBA" id="ARBA00022723"/>
    </source>
</evidence>
<dbReference type="Gene3D" id="2.60.40.1730">
    <property type="entry name" value="tricorn interacting facor f3 domain"/>
    <property type="match status" value="1"/>
</dbReference>
<dbReference type="SUPFAM" id="SSF55486">
    <property type="entry name" value="Metalloproteases ('zincins'), catalytic domain"/>
    <property type="match status" value="1"/>
</dbReference>
<dbReference type="InterPro" id="IPR037144">
    <property type="entry name" value="Peptidase_M1_pepN_C_sf"/>
</dbReference>
<evidence type="ECO:0000256" key="2">
    <source>
        <dbReference type="ARBA" id="ARBA00001947"/>
    </source>
</evidence>
<evidence type="ECO:0000256" key="5">
    <source>
        <dbReference type="ARBA" id="ARBA00015611"/>
    </source>
</evidence>
<dbReference type="AlphaFoldDB" id="A0A368NQH9"/>
<dbReference type="GO" id="GO:0016285">
    <property type="term" value="F:alanyl aminopeptidase activity"/>
    <property type="evidence" value="ECO:0007669"/>
    <property type="project" value="UniProtKB-EC"/>
</dbReference>
<dbReference type="OrthoDB" id="100605at2"/>
<sequence length="872" mass="97708">MKTEQTPTVKRLVDYRPPNFTISTVELDFVLDESKAIVTNRMQVSRAGRHNEPLVLDGEGLTLVSLAIDGQPLPAERFQCSDTTLTISSLPECFEVTVVTEIDPKANTSLEGLYLSEGSYCTQCEAEGFRKITYYLDRPDVLAVFTTRIEADEKCSYLLSNGNKTEEGRLPDGRHYASWHDPHPKPCYLFALVAGEFDLLCDSYRTTEGRDVALQLFVDKGNKPRGEFALAALKRSMAWDEQRFGLAYDLDIYMVVAVDFFNMGAMENKGLNVFNSKYVLAEPQSATDTDYHNIEAVIGHEYFHNWTGNRVTCRDWFQLSLKEGLTVFRDQEFSADMGSPAVNRLQNVRVIQTQQFAEDAGPMAHPIRPAQVIEMNNFYTVTVYNKGSEVIRMIHTLLGEASFRKGMDLYFQRHDGQAVTCDDFVLAMEDASGIDLTTFRRWYSQSGTPEVTVTDSYDEVRECYTLNCTQVTPTTADQTEKAPQHIPLAIALYADNGEELPLNDQVGELQHSVLDFKQTAQTFEFFGIKQKPTPALLVNFSAPVKLHFDYTEADLAFLVKHASDAYVKWSALQSLLSEAIFAAEQKGLDSLVLSDVIIAACEALIKTTQLDEAIVAEILSVPSVATLIEQRSFSDISRLAMLRDSAVRCLGERLSEVISARLATLRPGPYQYAAKDVAQRSLSGVLISYLAAGAPTHLPDIVERFNRVDNMTEKLALLAAANHWQLSCKERLLSSYEAAWKHDPLVMDKWLSIQALSPADGAISTIRRLFDYEVFSFSNPNRVRALVGTFAASNPYQFHRIDGEGYKLLTEVVIKLNKLNPQVAARIITPLTQWKKMDVTRQGLMKGCLQEVLALPELSKDLFEIVDKSLAQ</sequence>
<evidence type="ECO:0000256" key="4">
    <source>
        <dbReference type="ARBA" id="ARBA00012564"/>
    </source>
</evidence>
<evidence type="ECO:0000259" key="17">
    <source>
        <dbReference type="Pfam" id="PF17900"/>
    </source>
</evidence>
<dbReference type="Pfam" id="PF01433">
    <property type="entry name" value="Peptidase_M1"/>
    <property type="match status" value="1"/>
</dbReference>
<dbReference type="InterPro" id="IPR027268">
    <property type="entry name" value="Peptidase_M4/M1_CTD_sf"/>
</dbReference>
<dbReference type="EMBL" id="QPID01000001">
    <property type="protein sequence ID" value="RCU52658.1"/>
    <property type="molecule type" value="Genomic_DNA"/>
</dbReference>
<dbReference type="FunFam" id="1.10.390.10:FF:000002">
    <property type="entry name" value="Aminopeptidase N"/>
    <property type="match status" value="1"/>
</dbReference>
<dbReference type="PRINTS" id="PR00756">
    <property type="entry name" value="ALADIPTASE"/>
</dbReference>
<dbReference type="PANTHER" id="PTHR46322:SF1">
    <property type="entry name" value="PUROMYCIN-SENSITIVE AMINOPEPTIDASE"/>
    <property type="match status" value="1"/>
</dbReference>
<evidence type="ECO:0000313" key="18">
    <source>
        <dbReference type="EMBL" id="RCU52658.1"/>
    </source>
</evidence>
<keyword evidence="11" id="KW-0482">Metalloprotease</keyword>
<proteinExistence type="inferred from homology"/>
<dbReference type="Gene3D" id="3.30.2010.30">
    <property type="match status" value="1"/>
</dbReference>
<name>A0A368NQH9_9GAMM</name>
<evidence type="ECO:0000256" key="9">
    <source>
        <dbReference type="ARBA" id="ARBA00022801"/>
    </source>
</evidence>
<evidence type="ECO:0000256" key="10">
    <source>
        <dbReference type="ARBA" id="ARBA00022833"/>
    </source>
</evidence>
<evidence type="ECO:0000256" key="13">
    <source>
        <dbReference type="NCBIfam" id="TIGR02414"/>
    </source>
</evidence>
<dbReference type="CDD" id="cd09600">
    <property type="entry name" value="M1_APN"/>
    <property type="match status" value="1"/>
</dbReference>
<dbReference type="InterPro" id="IPR012779">
    <property type="entry name" value="Peptidase_M1_pepN"/>
</dbReference>
<organism evidence="18 19">
    <name type="scientific">Corallincola holothuriorum</name>
    <dbReference type="NCBI Taxonomy" id="2282215"/>
    <lineage>
        <taxon>Bacteria</taxon>
        <taxon>Pseudomonadati</taxon>
        <taxon>Pseudomonadota</taxon>
        <taxon>Gammaproteobacteria</taxon>
        <taxon>Alteromonadales</taxon>
        <taxon>Psychromonadaceae</taxon>
        <taxon>Corallincola</taxon>
    </lineage>
</organism>
<evidence type="ECO:0000259" key="16">
    <source>
        <dbReference type="Pfam" id="PF17432"/>
    </source>
</evidence>
<protein>
    <recommendedName>
        <fullName evidence="5 13">Aminopeptidase N</fullName>
        <ecNumber evidence="4 13">3.4.11.2</ecNumber>
    </recommendedName>
</protein>
<dbReference type="GO" id="GO:0008270">
    <property type="term" value="F:zinc ion binding"/>
    <property type="evidence" value="ECO:0007669"/>
    <property type="project" value="InterPro"/>
</dbReference>
<keyword evidence="7" id="KW-0645">Protease</keyword>
<dbReference type="SUPFAM" id="SSF63737">
    <property type="entry name" value="Leukotriene A4 hydrolase N-terminal domain"/>
    <property type="match status" value="1"/>
</dbReference>
<evidence type="ECO:0000259" key="14">
    <source>
        <dbReference type="Pfam" id="PF01433"/>
    </source>
</evidence>
<comment type="caution">
    <text evidence="18">The sequence shown here is derived from an EMBL/GenBank/DDBJ whole genome shotgun (WGS) entry which is preliminary data.</text>
</comment>
<keyword evidence="19" id="KW-1185">Reference proteome</keyword>
<dbReference type="Proteomes" id="UP000252558">
    <property type="component" value="Unassembled WGS sequence"/>
</dbReference>
<evidence type="ECO:0000256" key="1">
    <source>
        <dbReference type="ARBA" id="ARBA00000098"/>
    </source>
</evidence>
<evidence type="ECO:0000256" key="7">
    <source>
        <dbReference type="ARBA" id="ARBA00022670"/>
    </source>
</evidence>
<gene>
    <name evidence="18" type="ORF">DU002_01425</name>
</gene>
<evidence type="ECO:0000256" key="11">
    <source>
        <dbReference type="ARBA" id="ARBA00023049"/>
    </source>
</evidence>
<keyword evidence="9" id="KW-0378">Hydrolase</keyword>
<dbReference type="Gene3D" id="1.25.50.10">
    <property type="entry name" value="Peptidase M1, alanyl aminopeptidase, C-terminal domain"/>
    <property type="match status" value="1"/>
</dbReference>
<dbReference type="Pfam" id="PF11940">
    <property type="entry name" value="DUF3458"/>
    <property type="match status" value="1"/>
</dbReference>
<evidence type="ECO:0000256" key="12">
    <source>
        <dbReference type="ARBA" id="ARBA00059739"/>
    </source>
</evidence>
<dbReference type="InterPro" id="IPR001930">
    <property type="entry name" value="Peptidase_M1"/>
</dbReference>
<keyword evidence="6 18" id="KW-0031">Aminopeptidase</keyword>
<dbReference type="FunFam" id="3.30.2010.30:FF:000002">
    <property type="entry name" value="Putative aminopeptidase N"/>
    <property type="match status" value="1"/>
</dbReference>